<dbReference type="InterPro" id="IPR039781">
    <property type="entry name" value="Rad21/Rec8-like"/>
</dbReference>
<dbReference type="InterPro" id="IPR036390">
    <property type="entry name" value="WH_DNA-bd_sf"/>
</dbReference>
<dbReference type="Gene3D" id="1.10.10.580">
    <property type="entry name" value="Structural maintenance of chromosome 1. Chain E"/>
    <property type="match status" value="1"/>
</dbReference>
<evidence type="ECO:0008006" key="10">
    <source>
        <dbReference type="Google" id="ProtNLM"/>
    </source>
</evidence>
<feature type="region of interest" description="Disordered" evidence="5">
    <location>
        <begin position="444"/>
        <end position="480"/>
    </location>
</feature>
<feature type="compositionally biased region" description="Polar residues" evidence="5">
    <location>
        <begin position="278"/>
        <end position="287"/>
    </location>
</feature>
<evidence type="ECO:0000259" key="6">
    <source>
        <dbReference type="Pfam" id="PF04824"/>
    </source>
</evidence>
<comment type="similarity">
    <text evidence="2">Belongs to the rad21 family.</text>
</comment>
<gene>
    <name evidence="8" type="ORF">AMEX_G10438</name>
</gene>
<dbReference type="InterPro" id="IPR023093">
    <property type="entry name" value="ScpA-like_C"/>
</dbReference>
<dbReference type="GO" id="GO:0007059">
    <property type="term" value="P:chromosome segregation"/>
    <property type="evidence" value="ECO:0007669"/>
    <property type="project" value="UniProtKB-KW"/>
</dbReference>
<protein>
    <recommendedName>
        <fullName evidence="10">REC8 meiotic recombination protein b</fullName>
    </recommendedName>
</protein>
<dbReference type="EMBL" id="JAICCE010000008">
    <property type="protein sequence ID" value="KAG9273700.1"/>
    <property type="molecule type" value="Genomic_DNA"/>
</dbReference>
<feature type="compositionally biased region" description="Basic and acidic residues" evidence="5">
    <location>
        <begin position="335"/>
        <end position="346"/>
    </location>
</feature>
<accession>A0A8T2LQG2</accession>
<reference evidence="8 9" key="1">
    <citation type="submission" date="2021-07" db="EMBL/GenBank/DDBJ databases">
        <authorList>
            <person name="Imarazene B."/>
            <person name="Zahm M."/>
            <person name="Klopp C."/>
            <person name="Cabau C."/>
            <person name="Beille S."/>
            <person name="Jouanno E."/>
            <person name="Castinel A."/>
            <person name="Lluch J."/>
            <person name="Gil L."/>
            <person name="Kuchtly C."/>
            <person name="Lopez Roques C."/>
            <person name="Donnadieu C."/>
            <person name="Parrinello H."/>
            <person name="Journot L."/>
            <person name="Du K."/>
            <person name="Schartl M."/>
            <person name="Retaux S."/>
            <person name="Guiguen Y."/>
        </authorList>
    </citation>
    <scope>NUCLEOTIDE SEQUENCE [LARGE SCALE GENOMIC DNA]</scope>
    <source>
        <strain evidence="8">Pach_M1</strain>
        <tissue evidence="8">Testis</tissue>
    </source>
</reference>
<feature type="region of interest" description="Disordered" evidence="5">
    <location>
        <begin position="213"/>
        <end position="287"/>
    </location>
</feature>
<dbReference type="GO" id="GO:0006302">
    <property type="term" value="P:double-strand break repair"/>
    <property type="evidence" value="ECO:0007669"/>
    <property type="project" value="TreeGrafter"/>
</dbReference>
<evidence type="ECO:0000256" key="3">
    <source>
        <dbReference type="ARBA" id="ARBA00022829"/>
    </source>
</evidence>
<dbReference type="PANTHER" id="PTHR12585:SF27">
    <property type="entry name" value="MEIOTIC RECOMBINATION PROTEIN REC8 HOMOLOG"/>
    <property type="match status" value="1"/>
</dbReference>
<dbReference type="Proteomes" id="UP000752171">
    <property type="component" value="Unassembled WGS sequence"/>
</dbReference>
<dbReference type="GO" id="GO:0005634">
    <property type="term" value="C:nucleus"/>
    <property type="evidence" value="ECO:0007669"/>
    <property type="project" value="UniProtKB-SubCell"/>
</dbReference>
<evidence type="ECO:0000256" key="4">
    <source>
        <dbReference type="ARBA" id="ARBA00023242"/>
    </source>
</evidence>
<name>A0A8T2LQG2_ASTMX</name>
<feature type="region of interest" description="Disordered" evidence="5">
    <location>
        <begin position="148"/>
        <end position="168"/>
    </location>
</feature>
<sequence>MCVFFRLAATKGKKISRRDFLKVNVQHTCTGIMNYVLVRVPPPSVGLPRPRFSLYLSSQLQYGVVIVYHRQCQLLLEDIQEAIDRLLRFRAQVQIDMPQEDIRQPHTIPDALTLLNETEGARDPFFGSMEFSLPSPSSLIELAQDIEKMSPQRQSPERAVTPPPDGITASQESITLMEREPEPIPEPEFEGAELQDFNMIEMLMEQPDDFFMDEEERQRERERERERQRQQETERETGRERDREQEQERERESEREEDIQRERERAAAETERLREITKSTISLEQIQTPEVPSRDIVLEAEEAMGLPMEMPEPVERELTPISESLLIPPSPPSPVERREEPRESPRLEPVPISPQPLVEQRRRRRRRQRLVIDELTQIPLETMQAQINDLNMETKSLADILVKSPSQQSDPKTLLSNPCTSFPPEILELWKQCAVIRPIPPLPQREEVREEEEQREEPEEKEAEPEIASKEVPREMGESGISQYETQVSSLVMLETTEREMSPMETPETQRSPIPISLHGLEDIAEERVPELEEIPMETESQLGEVPTFHSLLPPAVNRRTVAQTFWRLLERMNTKEVTVQQDEPYGDIFITQTERPKE</sequence>
<evidence type="ECO:0000256" key="1">
    <source>
        <dbReference type="ARBA" id="ARBA00004123"/>
    </source>
</evidence>
<comment type="caution">
    <text evidence="8">The sequence shown here is derived from an EMBL/GenBank/DDBJ whole genome shotgun (WGS) entry which is preliminary data.</text>
</comment>
<dbReference type="GO" id="GO:0051177">
    <property type="term" value="P:meiotic sister chromatid cohesion"/>
    <property type="evidence" value="ECO:0007669"/>
    <property type="project" value="TreeGrafter"/>
</dbReference>
<dbReference type="Pfam" id="PF04824">
    <property type="entry name" value="Rad21_Rec8"/>
    <property type="match status" value="1"/>
</dbReference>
<keyword evidence="4" id="KW-0539">Nucleus</keyword>
<comment type="subcellular location">
    <subcellularLocation>
        <location evidence="1">Nucleus</location>
    </subcellularLocation>
</comment>
<feature type="domain" description="Rad21/Rec8-like protein C-terminal eukaryotic" evidence="6">
    <location>
        <begin position="548"/>
        <end position="593"/>
    </location>
</feature>
<dbReference type="InterPro" id="IPR006910">
    <property type="entry name" value="Rad21_Rec8_N"/>
</dbReference>
<dbReference type="AlphaFoldDB" id="A0A8T2LQG2"/>
<feature type="compositionally biased region" description="Acidic residues" evidence="5">
    <location>
        <begin position="449"/>
        <end position="465"/>
    </location>
</feature>
<organism evidence="8 9">
    <name type="scientific">Astyanax mexicanus</name>
    <name type="common">Blind cave fish</name>
    <name type="synonym">Astyanax fasciatus mexicanus</name>
    <dbReference type="NCBI Taxonomy" id="7994"/>
    <lineage>
        <taxon>Eukaryota</taxon>
        <taxon>Metazoa</taxon>
        <taxon>Chordata</taxon>
        <taxon>Craniata</taxon>
        <taxon>Vertebrata</taxon>
        <taxon>Euteleostomi</taxon>
        <taxon>Actinopterygii</taxon>
        <taxon>Neopterygii</taxon>
        <taxon>Teleostei</taxon>
        <taxon>Ostariophysi</taxon>
        <taxon>Characiformes</taxon>
        <taxon>Characoidei</taxon>
        <taxon>Acestrorhamphidae</taxon>
        <taxon>Acestrorhamphinae</taxon>
        <taxon>Astyanax</taxon>
    </lineage>
</organism>
<keyword evidence="3" id="KW-0159">Chromosome partition</keyword>
<evidence type="ECO:0000313" key="9">
    <source>
        <dbReference type="Proteomes" id="UP000752171"/>
    </source>
</evidence>
<dbReference type="PANTHER" id="PTHR12585">
    <property type="entry name" value="SCC1 / RAD21 FAMILY MEMBER"/>
    <property type="match status" value="1"/>
</dbReference>
<feature type="compositionally biased region" description="Basic and acidic residues" evidence="5">
    <location>
        <begin position="216"/>
        <end position="277"/>
    </location>
</feature>
<dbReference type="SUPFAM" id="SSF46785">
    <property type="entry name" value="Winged helix' DNA-binding domain"/>
    <property type="match status" value="1"/>
</dbReference>
<evidence type="ECO:0000313" key="8">
    <source>
        <dbReference type="EMBL" id="KAG9273700.1"/>
    </source>
</evidence>
<dbReference type="InterPro" id="IPR006909">
    <property type="entry name" value="Rad21/Rec8_C_eu"/>
</dbReference>
<feature type="region of interest" description="Disordered" evidence="5">
    <location>
        <begin position="306"/>
        <end position="364"/>
    </location>
</feature>
<evidence type="ECO:0000259" key="7">
    <source>
        <dbReference type="Pfam" id="PF04825"/>
    </source>
</evidence>
<dbReference type="Pfam" id="PF04825">
    <property type="entry name" value="Rad21_Rec8_N"/>
    <property type="match status" value="1"/>
</dbReference>
<dbReference type="GO" id="GO:0030893">
    <property type="term" value="C:meiotic cohesin complex"/>
    <property type="evidence" value="ECO:0007669"/>
    <property type="project" value="TreeGrafter"/>
</dbReference>
<feature type="compositionally biased region" description="Basic and acidic residues" evidence="5">
    <location>
        <begin position="467"/>
        <end position="477"/>
    </location>
</feature>
<proteinExistence type="inferred from homology"/>
<feature type="domain" description="Rad21/Rec8-like protein N-terminal" evidence="7">
    <location>
        <begin position="7"/>
        <end position="101"/>
    </location>
</feature>
<evidence type="ECO:0000256" key="2">
    <source>
        <dbReference type="ARBA" id="ARBA00009870"/>
    </source>
</evidence>
<dbReference type="GO" id="GO:0003682">
    <property type="term" value="F:chromatin binding"/>
    <property type="evidence" value="ECO:0007669"/>
    <property type="project" value="TreeGrafter"/>
</dbReference>
<evidence type="ECO:0000256" key="5">
    <source>
        <dbReference type="SAM" id="MobiDB-lite"/>
    </source>
</evidence>